<evidence type="ECO:0000313" key="1">
    <source>
        <dbReference type="EMBL" id="KIK80381.1"/>
    </source>
</evidence>
<organism evidence="1 2">
    <name type="scientific">Paxillus rubicundulus Ve08.2h10</name>
    <dbReference type="NCBI Taxonomy" id="930991"/>
    <lineage>
        <taxon>Eukaryota</taxon>
        <taxon>Fungi</taxon>
        <taxon>Dikarya</taxon>
        <taxon>Basidiomycota</taxon>
        <taxon>Agaricomycotina</taxon>
        <taxon>Agaricomycetes</taxon>
        <taxon>Agaricomycetidae</taxon>
        <taxon>Boletales</taxon>
        <taxon>Paxilineae</taxon>
        <taxon>Paxillaceae</taxon>
        <taxon>Paxillus</taxon>
    </lineage>
</organism>
<sequence>MYYCLYVFLTYKFTGVSPHFLATNSLQPSEILRMSSLSVSQSSSSSDWSRSGTSTPSSDFLPSTLFLLPPSFINANQLKAFASKLEKGYGDKILLSVVHEAIRDNANGLLPQAMAKLADAVPDARTTGKQWVKIPEGGHNSHQFFRDLTSLVRTIVLPSRHLTWSTCRKILCR</sequence>
<reference evidence="1 2" key="1">
    <citation type="submission" date="2014-04" db="EMBL/GenBank/DDBJ databases">
        <authorList>
            <consortium name="DOE Joint Genome Institute"/>
            <person name="Kuo A."/>
            <person name="Kohler A."/>
            <person name="Jargeat P."/>
            <person name="Nagy L.G."/>
            <person name="Floudas D."/>
            <person name="Copeland A."/>
            <person name="Barry K.W."/>
            <person name="Cichocki N."/>
            <person name="Veneault-Fourrey C."/>
            <person name="LaButti K."/>
            <person name="Lindquist E.A."/>
            <person name="Lipzen A."/>
            <person name="Lundell T."/>
            <person name="Morin E."/>
            <person name="Murat C."/>
            <person name="Sun H."/>
            <person name="Tunlid A."/>
            <person name="Henrissat B."/>
            <person name="Grigoriev I.V."/>
            <person name="Hibbett D.S."/>
            <person name="Martin F."/>
            <person name="Nordberg H.P."/>
            <person name="Cantor M.N."/>
            <person name="Hua S.X."/>
        </authorList>
    </citation>
    <scope>NUCLEOTIDE SEQUENCE [LARGE SCALE GENOMIC DNA]</scope>
    <source>
        <strain evidence="1 2">Ve08.2h10</strain>
    </source>
</reference>
<dbReference type="HOGENOM" id="CLU_1548097_0_0_1"/>
<dbReference type="InParanoid" id="A0A0D0D9E0"/>
<name>A0A0D0D9E0_9AGAM</name>
<dbReference type="EMBL" id="KN826033">
    <property type="protein sequence ID" value="KIK80381.1"/>
    <property type="molecule type" value="Genomic_DNA"/>
</dbReference>
<dbReference type="AlphaFoldDB" id="A0A0D0D9E0"/>
<accession>A0A0D0D9E0</accession>
<reference evidence="2" key="2">
    <citation type="submission" date="2015-01" db="EMBL/GenBank/DDBJ databases">
        <title>Evolutionary Origins and Diversification of the Mycorrhizal Mutualists.</title>
        <authorList>
            <consortium name="DOE Joint Genome Institute"/>
            <consortium name="Mycorrhizal Genomics Consortium"/>
            <person name="Kohler A."/>
            <person name="Kuo A."/>
            <person name="Nagy L.G."/>
            <person name="Floudas D."/>
            <person name="Copeland A."/>
            <person name="Barry K.W."/>
            <person name="Cichocki N."/>
            <person name="Veneault-Fourrey C."/>
            <person name="LaButti K."/>
            <person name="Lindquist E.A."/>
            <person name="Lipzen A."/>
            <person name="Lundell T."/>
            <person name="Morin E."/>
            <person name="Murat C."/>
            <person name="Riley R."/>
            <person name="Ohm R."/>
            <person name="Sun H."/>
            <person name="Tunlid A."/>
            <person name="Henrissat B."/>
            <person name="Grigoriev I.V."/>
            <person name="Hibbett D.S."/>
            <person name="Martin F."/>
        </authorList>
    </citation>
    <scope>NUCLEOTIDE SEQUENCE [LARGE SCALE GENOMIC DNA]</scope>
    <source>
        <strain evidence="2">Ve08.2h10</strain>
    </source>
</reference>
<proteinExistence type="predicted"/>
<dbReference type="Proteomes" id="UP000054538">
    <property type="component" value="Unassembled WGS sequence"/>
</dbReference>
<keyword evidence="2" id="KW-1185">Reference proteome</keyword>
<protein>
    <submittedName>
        <fullName evidence="1">Uncharacterized protein</fullName>
    </submittedName>
</protein>
<evidence type="ECO:0000313" key="2">
    <source>
        <dbReference type="Proteomes" id="UP000054538"/>
    </source>
</evidence>
<gene>
    <name evidence="1" type="ORF">PAXRUDRAFT_239683</name>
</gene>